<dbReference type="InterPro" id="IPR003680">
    <property type="entry name" value="Flavodoxin_fold"/>
</dbReference>
<evidence type="ECO:0000313" key="3">
    <source>
        <dbReference type="EMBL" id="GBO94514.1"/>
    </source>
</evidence>
<dbReference type="SUPFAM" id="SSF52218">
    <property type="entry name" value="Flavoproteins"/>
    <property type="match status" value="1"/>
</dbReference>
<dbReference type="PANTHER" id="PTHR47307:SF1">
    <property type="entry name" value="GLUTATHIONE-REGULATED POTASSIUM-EFFLUX SYSTEM ANCILLARY PROTEIN KEFG"/>
    <property type="match status" value="1"/>
</dbReference>
<organism evidence="3 4">
    <name type="scientific">Mesosutterella multiformis</name>
    <dbReference type="NCBI Taxonomy" id="2259133"/>
    <lineage>
        <taxon>Bacteria</taxon>
        <taxon>Pseudomonadati</taxon>
        <taxon>Pseudomonadota</taxon>
        <taxon>Betaproteobacteria</taxon>
        <taxon>Burkholderiales</taxon>
        <taxon>Sutterellaceae</taxon>
        <taxon>Mesosutterella</taxon>
    </lineage>
</organism>
<dbReference type="RefSeq" id="WP_116270768.1">
    <property type="nucleotide sequence ID" value="NZ_BGZJ01000002.1"/>
</dbReference>
<proteinExistence type="predicted"/>
<reference evidence="3 4" key="1">
    <citation type="journal article" date="2018" name="Int. J. Syst. Evol. Microbiol.">
        <title>Mesosutterella multiformis gen. nov., sp. nov., a member of the family Sutterellaceae and Sutterella megalosphaeroides sp. nov., isolated from human faeces.</title>
        <authorList>
            <person name="Sakamoto M."/>
            <person name="Ikeyama N."/>
            <person name="Kunihiro T."/>
            <person name="Iino T."/>
            <person name="Yuki M."/>
            <person name="Ohkuma M."/>
        </authorList>
    </citation>
    <scope>NUCLEOTIDE SEQUENCE [LARGE SCALE GENOMIC DNA]</scope>
    <source>
        <strain evidence="3 4">4NBBH2</strain>
    </source>
</reference>
<dbReference type="Gene3D" id="3.40.50.360">
    <property type="match status" value="1"/>
</dbReference>
<accession>A0A401LID9</accession>
<keyword evidence="1" id="KW-0560">Oxidoreductase</keyword>
<dbReference type="OrthoDB" id="9798454at2"/>
<name>A0A388SIH4_9BURK</name>
<dbReference type="GO" id="GO:0010181">
    <property type="term" value="F:FMN binding"/>
    <property type="evidence" value="ECO:0007669"/>
    <property type="project" value="TreeGrafter"/>
</dbReference>
<dbReference type="Proteomes" id="UP000266091">
    <property type="component" value="Unassembled WGS sequence"/>
</dbReference>
<evidence type="ECO:0000256" key="1">
    <source>
        <dbReference type="ARBA" id="ARBA00023002"/>
    </source>
</evidence>
<accession>A0A388SIH4</accession>
<dbReference type="InterPro" id="IPR029039">
    <property type="entry name" value="Flavoprotein-like_sf"/>
</dbReference>
<dbReference type="InterPro" id="IPR046980">
    <property type="entry name" value="KefG/KefF"/>
</dbReference>
<dbReference type="GO" id="GO:0003955">
    <property type="term" value="F:NAD(P)H dehydrogenase (quinone) activity"/>
    <property type="evidence" value="ECO:0007669"/>
    <property type="project" value="TreeGrafter"/>
</dbReference>
<comment type="caution">
    <text evidence="3">The sequence shown here is derived from an EMBL/GenBank/DDBJ whole genome shotgun (WGS) entry which is preliminary data.</text>
</comment>
<gene>
    <name evidence="3" type="ORF">MESMUL_18680</name>
</gene>
<evidence type="ECO:0000259" key="2">
    <source>
        <dbReference type="Pfam" id="PF02525"/>
    </source>
</evidence>
<dbReference type="GO" id="GO:0009055">
    <property type="term" value="F:electron transfer activity"/>
    <property type="evidence" value="ECO:0007669"/>
    <property type="project" value="TreeGrafter"/>
</dbReference>
<dbReference type="Pfam" id="PF02525">
    <property type="entry name" value="Flavodoxin_2"/>
    <property type="match status" value="1"/>
</dbReference>
<protein>
    <submittedName>
        <fullName evidence="3">NAD(P)H oxidoreductase</fullName>
    </submittedName>
</protein>
<dbReference type="AlphaFoldDB" id="A0A388SIH4"/>
<evidence type="ECO:0000313" key="4">
    <source>
        <dbReference type="Proteomes" id="UP000266091"/>
    </source>
</evidence>
<sequence>MSKTLVIVTHPNIEQSHVNKSWVDALKAHPDLYTVHEIYKLYPDGKIDVAAEQKLLESYDNIVLQFPMYWYSSPALLKQWQDDVLAYGWAYGSKGNALKGKKLGVAVSVGSPAEVYTKTGSVGAEVPEILLPFKLMANFVQTQWQPPFLLFGALSQTPETLKKSSEDYLAHLQKYFA</sequence>
<dbReference type="PANTHER" id="PTHR47307">
    <property type="entry name" value="GLUTATHIONE-REGULATED POTASSIUM-EFFLUX SYSTEM ANCILLARY PROTEIN KEFG"/>
    <property type="match status" value="1"/>
</dbReference>
<keyword evidence="4" id="KW-1185">Reference proteome</keyword>
<dbReference type="EMBL" id="BGZJ01000002">
    <property type="protein sequence ID" value="GBO94514.1"/>
    <property type="molecule type" value="Genomic_DNA"/>
</dbReference>
<feature type="domain" description="Flavodoxin-like fold" evidence="2">
    <location>
        <begin position="2"/>
        <end position="172"/>
    </location>
</feature>